<evidence type="ECO:0000313" key="1">
    <source>
        <dbReference type="EMBL" id="MPW15492.1"/>
    </source>
</evidence>
<dbReference type="EMBL" id="WHNP01000001">
    <property type="protein sequence ID" value="MPW15492.1"/>
    <property type="molecule type" value="Genomic_DNA"/>
</dbReference>
<comment type="caution">
    <text evidence="1">The sequence shown here is derived from an EMBL/GenBank/DDBJ whole genome shotgun (WGS) entry which is preliminary data.</text>
</comment>
<gene>
    <name evidence="1" type="ORF">GCT13_00820</name>
</gene>
<protein>
    <submittedName>
        <fullName evidence="1">Uncharacterized protein</fullName>
    </submittedName>
</protein>
<organism evidence="1 2">
    <name type="scientific">Paraburkholderia franconis</name>
    <dbReference type="NCBI Taxonomy" id="2654983"/>
    <lineage>
        <taxon>Bacteria</taxon>
        <taxon>Pseudomonadati</taxon>
        <taxon>Pseudomonadota</taxon>
        <taxon>Betaproteobacteria</taxon>
        <taxon>Burkholderiales</taxon>
        <taxon>Burkholderiaceae</taxon>
        <taxon>Paraburkholderia</taxon>
    </lineage>
</organism>
<dbReference type="AlphaFoldDB" id="A0A7X1TDS7"/>
<keyword evidence="2" id="KW-1185">Reference proteome</keyword>
<sequence>MTGIFEAYPVDHAAAARRRSWLRGAPLVSARVWRDLHGMQCPGPRADFARSWRAEYLSLRNFRSKLAKRQLANAHSSNEIRSNPSHIRMNIVTSRTGDRFFTFVYVCASGFVADLQTCPEYAFKPRWVAAVARIVALRANKPRTEPMMRVLPLATRRLRGLRHDET</sequence>
<accession>A0A7X1TDS7</accession>
<name>A0A7X1TDS7_9BURK</name>
<proteinExistence type="predicted"/>
<dbReference type="RefSeq" id="WP_152754884.1">
    <property type="nucleotide sequence ID" value="NZ_WHNP01000001.1"/>
</dbReference>
<dbReference type="Proteomes" id="UP000484381">
    <property type="component" value="Unassembled WGS sequence"/>
</dbReference>
<reference evidence="1 2" key="1">
    <citation type="submission" date="2019-10" db="EMBL/GenBank/DDBJ databases">
        <title>Paraburkholderia sp. isolated from nodules of Mimosa pudica from Brazilian Atlantic Forest soils.</title>
        <authorList>
            <person name="Paulitsch F."/>
            <person name="Hungria M."/>
            <person name="Dall'Agnol R."/>
        </authorList>
    </citation>
    <scope>NUCLEOTIDE SEQUENCE [LARGE SCALE GENOMIC DNA]</scope>
    <source>
        <strain evidence="1 2">CNPSo 3157</strain>
    </source>
</reference>
<evidence type="ECO:0000313" key="2">
    <source>
        <dbReference type="Proteomes" id="UP000484381"/>
    </source>
</evidence>